<feature type="region of interest" description="Disordered" evidence="8">
    <location>
        <begin position="1"/>
        <end position="25"/>
    </location>
</feature>
<dbReference type="InterPro" id="IPR000515">
    <property type="entry name" value="MetI-like"/>
</dbReference>
<keyword evidence="2 7" id="KW-0813">Transport</keyword>
<reference evidence="10 11" key="1">
    <citation type="submission" date="2021-01" db="EMBL/GenBank/DDBJ databases">
        <title>Whole genome shotgun sequence of Planobispora siamensis NBRC 107568.</title>
        <authorList>
            <person name="Komaki H."/>
            <person name="Tamura T."/>
        </authorList>
    </citation>
    <scope>NUCLEOTIDE SEQUENCE [LARGE SCALE GENOMIC DNA]</scope>
    <source>
        <strain evidence="10 11">NBRC 107568</strain>
    </source>
</reference>
<dbReference type="SUPFAM" id="SSF161098">
    <property type="entry name" value="MetI-like"/>
    <property type="match status" value="1"/>
</dbReference>
<comment type="subcellular location">
    <subcellularLocation>
        <location evidence="1 7">Cell membrane</location>
        <topology evidence="1 7">Multi-pass membrane protein</topology>
    </subcellularLocation>
</comment>
<evidence type="ECO:0000256" key="8">
    <source>
        <dbReference type="SAM" id="MobiDB-lite"/>
    </source>
</evidence>
<feature type="transmembrane region" description="Helical" evidence="7">
    <location>
        <begin position="250"/>
        <end position="269"/>
    </location>
</feature>
<dbReference type="GO" id="GO:0055085">
    <property type="term" value="P:transmembrane transport"/>
    <property type="evidence" value="ECO:0007669"/>
    <property type="project" value="InterPro"/>
</dbReference>
<dbReference type="EMBL" id="BOOJ01000012">
    <property type="protein sequence ID" value="GIH90630.1"/>
    <property type="molecule type" value="Genomic_DNA"/>
</dbReference>
<keyword evidence="11" id="KW-1185">Reference proteome</keyword>
<dbReference type="InterPro" id="IPR035906">
    <property type="entry name" value="MetI-like_sf"/>
</dbReference>
<dbReference type="PANTHER" id="PTHR30193:SF41">
    <property type="entry name" value="DIACETYLCHITOBIOSE UPTAKE SYSTEM PERMEASE PROTEIN NGCF"/>
    <property type="match status" value="1"/>
</dbReference>
<comment type="caution">
    <text evidence="10">The sequence shown here is derived from an EMBL/GenBank/DDBJ whole genome shotgun (WGS) entry which is preliminary data.</text>
</comment>
<evidence type="ECO:0000259" key="9">
    <source>
        <dbReference type="PROSITE" id="PS50928"/>
    </source>
</evidence>
<evidence type="ECO:0000256" key="1">
    <source>
        <dbReference type="ARBA" id="ARBA00004651"/>
    </source>
</evidence>
<evidence type="ECO:0000256" key="6">
    <source>
        <dbReference type="ARBA" id="ARBA00023136"/>
    </source>
</evidence>
<dbReference type="Proteomes" id="UP000619788">
    <property type="component" value="Unassembled WGS sequence"/>
</dbReference>
<feature type="transmembrane region" description="Helical" evidence="7">
    <location>
        <begin position="193"/>
        <end position="212"/>
    </location>
</feature>
<evidence type="ECO:0000256" key="5">
    <source>
        <dbReference type="ARBA" id="ARBA00022989"/>
    </source>
</evidence>
<dbReference type="Pfam" id="PF00528">
    <property type="entry name" value="BPD_transp_1"/>
    <property type="match status" value="1"/>
</dbReference>
<evidence type="ECO:0000256" key="3">
    <source>
        <dbReference type="ARBA" id="ARBA00022475"/>
    </source>
</evidence>
<evidence type="ECO:0000256" key="4">
    <source>
        <dbReference type="ARBA" id="ARBA00022692"/>
    </source>
</evidence>
<feature type="transmembrane region" description="Helical" evidence="7">
    <location>
        <begin position="295"/>
        <end position="317"/>
    </location>
</feature>
<evidence type="ECO:0000313" key="10">
    <source>
        <dbReference type="EMBL" id="GIH90630.1"/>
    </source>
</evidence>
<feature type="transmembrane region" description="Helical" evidence="7">
    <location>
        <begin position="105"/>
        <end position="127"/>
    </location>
</feature>
<dbReference type="PROSITE" id="PS50928">
    <property type="entry name" value="ABC_TM1"/>
    <property type="match status" value="1"/>
</dbReference>
<comment type="similarity">
    <text evidence="7">Belongs to the binding-protein-dependent transport system permease family.</text>
</comment>
<dbReference type="GO" id="GO:0005886">
    <property type="term" value="C:plasma membrane"/>
    <property type="evidence" value="ECO:0007669"/>
    <property type="project" value="UniProtKB-SubCell"/>
</dbReference>
<evidence type="ECO:0000313" key="11">
    <source>
        <dbReference type="Proteomes" id="UP000619788"/>
    </source>
</evidence>
<name>A0A8J3SCE9_9ACTN</name>
<dbReference type="CDD" id="cd06261">
    <property type="entry name" value="TM_PBP2"/>
    <property type="match status" value="1"/>
</dbReference>
<dbReference type="AlphaFoldDB" id="A0A8J3SCE9"/>
<sequence length="336" mass="37174">MHMTHPALTERPEKRPRAAAPPARGLPPAAIRRRRRLKGLATVALFVLPALVLYGLLVLAPIAIAAYTSMFRWNGLGGWPEDFIGFDNFTRLFASDVFHGDLRNGLLIVVLSLVIQLPLALGLALLLNQRMRGRAVYRLLFFAPYVLSEVITGVLFSLILSPEIGLANQILRAVGLEELERAWLADPTTVMPALFAVMTWKYFGFYMILFLAGRQGIPRELGEAASIDGAGTWQQFRHVTLPLLGPTIRIAAFLSVIGTIQLFDLVWVLTGGGPDHASETMAVTMFQFGFKRTQIGYASAISVVMFVLSMIFALAYLRFVMRRDTQGAVTTMGDHR</sequence>
<protein>
    <submittedName>
        <fullName evidence="10">Sugar ABC transporter permease</fullName>
    </submittedName>
</protein>
<dbReference type="PANTHER" id="PTHR30193">
    <property type="entry name" value="ABC TRANSPORTER PERMEASE PROTEIN"/>
    <property type="match status" value="1"/>
</dbReference>
<dbReference type="Gene3D" id="1.10.3720.10">
    <property type="entry name" value="MetI-like"/>
    <property type="match status" value="1"/>
</dbReference>
<keyword evidence="6 7" id="KW-0472">Membrane</keyword>
<keyword evidence="5 7" id="KW-1133">Transmembrane helix</keyword>
<feature type="transmembrane region" description="Helical" evidence="7">
    <location>
        <begin position="139"/>
        <end position="160"/>
    </location>
</feature>
<feature type="domain" description="ABC transmembrane type-1" evidence="9">
    <location>
        <begin position="102"/>
        <end position="316"/>
    </location>
</feature>
<accession>A0A8J3SCE9</accession>
<evidence type="ECO:0000256" key="2">
    <source>
        <dbReference type="ARBA" id="ARBA00022448"/>
    </source>
</evidence>
<proteinExistence type="inferred from homology"/>
<dbReference type="InterPro" id="IPR051393">
    <property type="entry name" value="ABC_transporter_permease"/>
</dbReference>
<evidence type="ECO:0000256" key="7">
    <source>
        <dbReference type="RuleBase" id="RU363032"/>
    </source>
</evidence>
<keyword evidence="3" id="KW-1003">Cell membrane</keyword>
<feature type="transmembrane region" description="Helical" evidence="7">
    <location>
        <begin position="40"/>
        <end position="67"/>
    </location>
</feature>
<keyword evidence="4 7" id="KW-0812">Transmembrane</keyword>
<gene>
    <name evidence="10" type="ORF">Psi01_12600</name>
</gene>
<organism evidence="10 11">
    <name type="scientific">Planobispora siamensis</name>
    <dbReference type="NCBI Taxonomy" id="936338"/>
    <lineage>
        <taxon>Bacteria</taxon>
        <taxon>Bacillati</taxon>
        <taxon>Actinomycetota</taxon>
        <taxon>Actinomycetes</taxon>
        <taxon>Streptosporangiales</taxon>
        <taxon>Streptosporangiaceae</taxon>
        <taxon>Planobispora</taxon>
    </lineage>
</organism>